<keyword evidence="5 6" id="KW-0472">Membrane</keyword>
<evidence type="ECO:0000256" key="1">
    <source>
        <dbReference type="ARBA" id="ARBA00004141"/>
    </source>
</evidence>
<evidence type="ECO:0000256" key="2">
    <source>
        <dbReference type="ARBA" id="ARBA00007168"/>
    </source>
</evidence>
<comment type="function">
    <text evidence="6">Probably involved in transport through the plasma membrane.</text>
</comment>
<feature type="transmembrane region" description="Helical" evidence="6">
    <location>
        <begin position="530"/>
        <end position="556"/>
    </location>
</feature>
<dbReference type="PANTHER" id="PTHR12385">
    <property type="entry name" value="CHOLINE TRANSPORTER-LIKE (SLC FAMILY 44)"/>
    <property type="match status" value="1"/>
</dbReference>
<feature type="transmembrane region" description="Helical" evidence="6">
    <location>
        <begin position="443"/>
        <end position="466"/>
    </location>
</feature>
<dbReference type="GO" id="GO:0022857">
    <property type="term" value="F:transmembrane transporter activity"/>
    <property type="evidence" value="ECO:0007669"/>
    <property type="project" value="UniProtKB-UniRule"/>
</dbReference>
<dbReference type="Proteomes" id="UP000077266">
    <property type="component" value="Unassembled WGS sequence"/>
</dbReference>
<feature type="transmembrane region" description="Helical" evidence="6">
    <location>
        <begin position="172"/>
        <end position="195"/>
    </location>
</feature>
<feature type="transmembrane region" description="Helical" evidence="6">
    <location>
        <begin position="486"/>
        <end position="509"/>
    </location>
</feature>
<sequence length="634" mass="68699">MPAAPFSQYASKFLNASFAQPAASSMTTSQPLFYSFTDQSERDDMAESRDLDDDDDPHLRRSSKATLDQSQGYDIDDDILNPFQDDAPLIPSEPRPQSGWLAHVHRPASPAQSMASSSSDSRSIEGPPDDFFADAHTRTNLRESLLPRDGISRSVFSLPDPRRVPLRKYNDPAWTVLYCTSLSAVLVGSIVVFFVTRPNPSHDGPFPYATLKHTVPLLTILTLSSALASYAHVFLLRLAVRPVLLATAIFIPCALFFAAVWAFAGSFVWDGSEGTWGETVGLRIFSLVPLISAVLSARSLLARRKQLEQTINVVELSTTILLAHPPLFVLSPAILFACMLLSLPILSLVFRLFLVGYWGGSAGSWEWHLKTYAGWLIAAVTLFWLWTWTIARGILRVTSAGVVGHWYFQRPSPQANPNPDADEAMTTTTAAVFRATGPSFGSVAVAALFLSAARALGLATLVVYRVTTPPAVPPMFNPLVIPLRLLGNLLRSLSNFALVYVGLTGEAFFPAARRARALTSIRRPIARSDYTVLSTLLLLSAAAAGTLSALGTYLFVAHTLSALGSAPFSAWLAGAVTFLVAWYSVGLVDDIADTLYVCYCLERDAGSEICREAFAAFEGGQHHNGVPNAATPSP</sequence>
<evidence type="ECO:0000313" key="9">
    <source>
        <dbReference type="Proteomes" id="UP000077266"/>
    </source>
</evidence>
<keyword evidence="3 6" id="KW-0812">Transmembrane</keyword>
<protein>
    <recommendedName>
        <fullName evidence="6">Protein PNS1</fullName>
    </recommendedName>
</protein>
<keyword evidence="4 6" id="KW-1133">Transmembrane helix</keyword>
<dbReference type="GO" id="GO:0005886">
    <property type="term" value="C:plasma membrane"/>
    <property type="evidence" value="ECO:0007669"/>
    <property type="project" value="UniProtKB-SubCell"/>
</dbReference>
<dbReference type="STRING" id="1314781.A0A165DD95"/>
<dbReference type="InParanoid" id="A0A165DD95"/>
<comment type="similarity">
    <text evidence="2 6">Belongs to the CTL (choline transporter-like) family.</text>
</comment>
<dbReference type="EMBL" id="KV426233">
    <property type="protein sequence ID" value="KZV84271.1"/>
    <property type="molecule type" value="Genomic_DNA"/>
</dbReference>
<dbReference type="AlphaFoldDB" id="A0A165DD95"/>
<evidence type="ECO:0000256" key="4">
    <source>
        <dbReference type="ARBA" id="ARBA00022989"/>
    </source>
</evidence>
<feature type="compositionally biased region" description="Basic and acidic residues" evidence="7">
    <location>
        <begin position="39"/>
        <end position="49"/>
    </location>
</feature>
<feature type="transmembrane region" description="Helical" evidence="6">
    <location>
        <begin position="327"/>
        <end position="352"/>
    </location>
</feature>
<feature type="transmembrane region" description="Helical" evidence="6">
    <location>
        <begin position="215"/>
        <end position="236"/>
    </location>
</feature>
<feature type="transmembrane region" description="Helical" evidence="6">
    <location>
        <begin position="372"/>
        <end position="391"/>
    </location>
</feature>
<gene>
    <name evidence="8" type="ORF">EXIGLDRAFT_655290</name>
</gene>
<evidence type="ECO:0000256" key="5">
    <source>
        <dbReference type="ARBA" id="ARBA00023136"/>
    </source>
</evidence>
<dbReference type="PANTHER" id="PTHR12385:SF88">
    <property type="entry name" value="CHOLINE TRANSPORTER-LIKE PROTEIN CTL1"/>
    <property type="match status" value="1"/>
</dbReference>
<evidence type="ECO:0000256" key="6">
    <source>
        <dbReference type="RuleBase" id="RU368066"/>
    </source>
</evidence>
<feature type="transmembrane region" description="Helical" evidence="6">
    <location>
        <begin position="243"/>
        <end position="264"/>
    </location>
</feature>
<organism evidence="8 9">
    <name type="scientific">Exidia glandulosa HHB12029</name>
    <dbReference type="NCBI Taxonomy" id="1314781"/>
    <lineage>
        <taxon>Eukaryota</taxon>
        <taxon>Fungi</taxon>
        <taxon>Dikarya</taxon>
        <taxon>Basidiomycota</taxon>
        <taxon>Agaricomycotina</taxon>
        <taxon>Agaricomycetes</taxon>
        <taxon>Auriculariales</taxon>
        <taxon>Exidiaceae</taxon>
        <taxon>Exidia</taxon>
    </lineage>
</organism>
<keyword evidence="9" id="KW-1185">Reference proteome</keyword>
<feature type="transmembrane region" description="Helical" evidence="6">
    <location>
        <begin position="568"/>
        <end position="585"/>
    </location>
</feature>
<accession>A0A165DD95</accession>
<reference evidence="8 9" key="1">
    <citation type="journal article" date="2016" name="Mol. Biol. Evol.">
        <title>Comparative Genomics of Early-Diverging Mushroom-Forming Fungi Provides Insights into the Origins of Lignocellulose Decay Capabilities.</title>
        <authorList>
            <person name="Nagy L.G."/>
            <person name="Riley R."/>
            <person name="Tritt A."/>
            <person name="Adam C."/>
            <person name="Daum C."/>
            <person name="Floudas D."/>
            <person name="Sun H."/>
            <person name="Yadav J.S."/>
            <person name="Pangilinan J."/>
            <person name="Larsson K.H."/>
            <person name="Matsuura K."/>
            <person name="Barry K."/>
            <person name="Labutti K."/>
            <person name="Kuo R."/>
            <person name="Ohm R.A."/>
            <person name="Bhattacharya S.S."/>
            <person name="Shirouzu T."/>
            <person name="Yoshinaga Y."/>
            <person name="Martin F.M."/>
            <person name="Grigoriev I.V."/>
            <person name="Hibbett D.S."/>
        </authorList>
    </citation>
    <scope>NUCLEOTIDE SEQUENCE [LARGE SCALE GENOMIC DNA]</scope>
    <source>
        <strain evidence="8 9">HHB12029</strain>
    </source>
</reference>
<feature type="compositionally biased region" description="Low complexity" evidence="7">
    <location>
        <begin position="108"/>
        <end position="121"/>
    </location>
</feature>
<comment type="subcellular location">
    <subcellularLocation>
        <location evidence="6">Cell membrane</location>
        <topology evidence="6">Multi-pass membrane protein</topology>
    </subcellularLocation>
    <subcellularLocation>
        <location evidence="1">Membrane</location>
        <topology evidence="1">Multi-pass membrane protein</topology>
    </subcellularLocation>
</comment>
<feature type="transmembrane region" description="Helical" evidence="6">
    <location>
        <begin position="284"/>
        <end position="301"/>
    </location>
</feature>
<feature type="region of interest" description="Disordered" evidence="7">
    <location>
        <begin position="34"/>
        <end position="133"/>
    </location>
</feature>
<dbReference type="OrthoDB" id="420519at2759"/>
<name>A0A165DD95_EXIGL</name>
<dbReference type="InterPro" id="IPR007603">
    <property type="entry name" value="Choline_transptr-like"/>
</dbReference>
<dbReference type="Pfam" id="PF04515">
    <property type="entry name" value="Choline_transpo"/>
    <property type="match status" value="1"/>
</dbReference>
<proteinExistence type="inferred from homology"/>
<evidence type="ECO:0000256" key="3">
    <source>
        <dbReference type="ARBA" id="ARBA00022692"/>
    </source>
</evidence>
<evidence type="ECO:0000256" key="7">
    <source>
        <dbReference type="SAM" id="MobiDB-lite"/>
    </source>
</evidence>
<evidence type="ECO:0000313" key="8">
    <source>
        <dbReference type="EMBL" id="KZV84271.1"/>
    </source>
</evidence>